<evidence type="ECO:0000313" key="3">
    <source>
        <dbReference type="Proteomes" id="UP000887013"/>
    </source>
</evidence>
<name>A0A8X6P785_NEPPI</name>
<dbReference type="AlphaFoldDB" id="A0A8X6P785"/>
<organism evidence="2 3">
    <name type="scientific">Nephila pilipes</name>
    <name type="common">Giant wood spider</name>
    <name type="synonym">Nephila maculata</name>
    <dbReference type="NCBI Taxonomy" id="299642"/>
    <lineage>
        <taxon>Eukaryota</taxon>
        <taxon>Metazoa</taxon>
        <taxon>Ecdysozoa</taxon>
        <taxon>Arthropoda</taxon>
        <taxon>Chelicerata</taxon>
        <taxon>Arachnida</taxon>
        <taxon>Araneae</taxon>
        <taxon>Araneomorphae</taxon>
        <taxon>Entelegynae</taxon>
        <taxon>Araneoidea</taxon>
        <taxon>Nephilidae</taxon>
        <taxon>Nephila</taxon>
    </lineage>
</organism>
<dbReference type="OrthoDB" id="6434279at2759"/>
<accession>A0A8X6P785</accession>
<dbReference type="Proteomes" id="UP000887013">
    <property type="component" value="Unassembled WGS sequence"/>
</dbReference>
<protein>
    <submittedName>
        <fullName evidence="2">Retrovirus-related Pol polyprotein from transposon opus</fullName>
    </submittedName>
</protein>
<dbReference type="EMBL" id="BMAW01016596">
    <property type="protein sequence ID" value="GFT49880.1"/>
    <property type="molecule type" value="Genomic_DNA"/>
</dbReference>
<sequence>MSPFQLLYGRQPEGPLSILKSNWTGKHNNLELCTTPVSKYLEEVKSKLERAAEEAKLVSEVQKENMAYYHNLRSSDRVFKGSDHVVVFISDSTMKLPNNSIKHIHQNKLRHNIASSNSINVIFEEKKEFGHVKTPPTATEESKFYEVLNNLKVDNLNSYQLKTLKTLISGACKNLAPTPGNRSSRYMDLAAGQVCRDKDLATRKRFDNARRGTRGERGNRVRKNVVKKERTMDEVFLKSN</sequence>
<evidence type="ECO:0000313" key="2">
    <source>
        <dbReference type="EMBL" id="GFT49880.1"/>
    </source>
</evidence>
<feature type="region of interest" description="Disordered" evidence="1">
    <location>
        <begin position="205"/>
        <end position="227"/>
    </location>
</feature>
<feature type="compositionally biased region" description="Basic and acidic residues" evidence="1">
    <location>
        <begin position="205"/>
        <end position="219"/>
    </location>
</feature>
<proteinExistence type="predicted"/>
<keyword evidence="3" id="KW-1185">Reference proteome</keyword>
<comment type="caution">
    <text evidence="2">The sequence shown here is derived from an EMBL/GenBank/DDBJ whole genome shotgun (WGS) entry which is preliminary data.</text>
</comment>
<gene>
    <name evidence="2" type="primary">X975_00807</name>
    <name evidence="2" type="ORF">NPIL_557671</name>
</gene>
<evidence type="ECO:0000256" key="1">
    <source>
        <dbReference type="SAM" id="MobiDB-lite"/>
    </source>
</evidence>
<reference evidence="2" key="1">
    <citation type="submission" date="2020-08" db="EMBL/GenBank/DDBJ databases">
        <title>Multicomponent nature underlies the extraordinary mechanical properties of spider dragline silk.</title>
        <authorList>
            <person name="Kono N."/>
            <person name="Nakamura H."/>
            <person name="Mori M."/>
            <person name="Yoshida Y."/>
            <person name="Ohtoshi R."/>
            <person name="Malay A.D."/>
            <person name="Moran D.A.P."/>
            <person name="Tomita M."/>
            <person name="Numata K."/>
            <person name="Arakawa K."/>
        </authorList>
    </citation>
    <scope>NUCLEOTIDE SEQUENCE</scope>
</reference>